<evidence type="ECO:0000256" key="4">
    <source>
        <dbReference type="ARBA" id="ARBA00020365"/>
    </source>
</evidence>
<dbReference type="AlphaFoldDB" id="A0AAV7UGJ0"/>
<evidence type="ECO:0000256" key="9">
    <source>
        <dbReference type="ARBA" id="ARBA00029627"/>
    </source>
</evidence>
<protein>
    <recommendedName>
        <fullName evidence="4">Secreted phosphoprotein 24</fullName>
    </recommendedName>
    <alternativeName>
        <fullName evidence="9">Secreted phosphoprotein 2</fullName>
    </alternativeName>
</protein>
<dbReference type="PANTHER" id="PTHR15444:SF4">
    <property type="entry name" value="SECRETED PHOSPHOPROTEIN 24"/>
    <property type="match status" value="1"/>
</dbReference>
<gene>
    <name evidence="11" type="ORF">NDU88_004586</name>
</gene>
<dbReference type="PANTHER" id="PTHR15444">
    <property type="entry name" value="SECRETED PHOSPHOPROTEIN 24"/>
    <property type="match status" value="1"/>
</dbReference>
<feature type="chain" id="PRO_5043809733" description="Secreted phosphoprotein 24" evidence="10">
    <location>
        <begin position="18"/>
        <end position="187"/>
    </location>
</feature>
<dbReference type="GO" id="GO:0046849">
    <property type="term" value="P:bone remodeling"/>
    <property type="evidence" value="ECO:0007669"/>
    <property type="project" value="InterPro"/>
</dbReference>
<evidence type="ECO:0000256" key="6">
    <source>
        <dbReference type="ARBA" id="ARBA00022553"/>
    </source>
</evidence>
<feature type="signal peptide" evidence="10">
    <location>
        <begin position="1"/>
        <end position="17"/>
    </location>
</feature>
<evidence type="ECO:0000313" key="11">
    <source>
        <dbReference type="EMBL" id="KAJ1187816.1"/>
    </source>
</evidence>
<proteinExistence type="inferred from homology"/>
<accession>A0AAV7UGJ0</accession>
<keyword evidence="6" id="KW-0597">Phosphoprotein</keyword>
<evidence type="ECO:0000256" key="8">
    <source>
        <dbReference type="ARBA" id="ARBA00023157"/>
    </source>
</evidence>
<sequence>MQLFLFLLALHALHCSGLPAWTNDYDASIVEDAINASMIKVNQQSYSRNLFGVVKSSVRTVDFQDDDTFTLVLSLNIQETTCTKASGQDSATCELQRGPFTKVAYCTSWVQVSEEKVQGTNVHCQLEDSSSESSSSEEMFRGRQVLNRQRSNVKFPSRLISQAYPAGKNYVKSQKTLSKSMNRYQFE</sequence>
<dbReference type="InterPro" id="IPR046350">
    <property type="entry name" value="Cystatin_sf"/>
</dbReference>
<organism evidence="11 12">
    <name type="scientific">Pleurodeles waltl</name>
    <name type="common">Iberian ribbed newt</name>
    <dbReference type="NCBI Taxonomy" id="8319"/>
    <lineage>
        <taxon>Eukaryota</taxon>
        <taxon>Metazoa</taxon>
        <taxon>Chordata</taxon>
        <taxon>Craniata</taxon>
        <taxon>Vertebrata</taxon>
        <taxon>Euteleostomi</taxon>
        <taxon>Amphibia</taxon>
        <taxon>Batrachia</taxon>
        <taxon>Caudata</taxon>
        <taxon>Salamandroidea</taxon>
        <taxon>Salamandridae</taxon>
        <taxon>Pleurodelinae</taxon>
        <taxon>Pleurodeles</taxon>
    </lineage>
</organism>
<evidence type="ECO:0000256" key="3">
    <source>
        <dbReference type="ARBA" id="ARBA00008576"/>
    </source>
</evidence>
<keyword evidence="8" id="KW-1015">Disulfide bond</keyword>
<comment type="similarity">
    <text evidence="3">Belongs to the SPP2 family.</text>
</comment>
<dbReference type="Gene3D" id="3.10.450.10">
    <property type="match status" value="1"/>
</dbReference>
<dbReference type="InterPro" id="IPR010892">
    <property type="entry name" value="Spp-24"/>
</dbReference>
<dbReference type="Pfam" id="PF07448">
    <property type="entry name" value="Spp-24"/>
    <property type="match status" value="1"/>
</dbReference>
<dbReference type="GO" id="GO:0005576">
    <property type="term" value="C:extracellular region"/>
    <property type="evidence" value="ECO:0007669"/>
    <property type="project" value="UniProtKB-SubCell"/>
</dbReference>
<name>A0AAV7UGJ0_PLEWA</name>
<evidence type="ECO:0000313" key="12">
    <source>
        <dbReference type="Proteomes" id="UP001066276"/>
    </source>
</evidence>
<evidence type="ECO:0000256" key="10">
    <source>
        <dbReference type="SAM" id="SignalP"/>
    </source>
</evidence>
<evidence type="ECO:0000256" key="2">
    <source>
        <dbReference type="ARBA" id="ARBA00004613"/>
    </source>
</evidence>
<dbReference type="EMBL" id="JANPWB010000005">
    <property type="protein sequence ID" value="KAJ1187816.1"/>
    <property type="molecule type" value="Genomic_DNA"/>
</dbReference>
<comment type="caution">
    <text evidence="11">The sequence shown here is derived from an EMBL/GenBank/DDBJ whole genome shotgun (WGS) entry which is preliminary data.</text>
</comment>
<keyword evidence="12" id="KW-1185">Reference proteome</keyword>
<evidence type="ECO:0000256" key="5">
    <source>
        <dbReference type="ARBA" id="ARBA00022525"/>
    </source>
</evidence>
<reference evidence="11" key="1">
    <citation type="journal article" date="2022" name="bioRxiv">
        <title>Sequencing and chromosome-scale assembly of the giantPleurodeles waltlgenome.</title>
        <authorList>
            <person name="Brown T."/>
            <person name="Elewa A."/>
            <person name="Iarovenko S."/>
            <person name="Subramanian E."/>
            <person name="Araus A.J."/>
            <person name="Petzold A."/>
            <person name="Susuki M."/>
            <person name="Suzuki K.-i.T."/>
            <person name="Hayashi T."/>
            <person name="Toyoda A."/>
            <person name="Oliveira C."/>
            <person name="Osipova E."/>
            <person name="Leigh N.D."/>
            <person name="Simon A."/>
            <person name="Yun M.H."/>
        </authorList>
    </citation>
    <scope>NUCLEOTIDE SEQUENCE</scope>
    <source>
        <strain evidence="11">20211129_DDA</strain>
        <tissue evidence="11">Liver</tissue>
    </source>
</reference>
<evidence type="ECO:0000256" key="7">
    <source>
        <dbReference type="ARBA" id="ARBA00022729"/>
    </source>
</evidence>
<comment type="subcellular location">
    <subcellularLocation>
        <location evidence="2">Secreted</location>
    </subcellularLocation>
</comment>
<comment type="function">
    <text evidence="1">Could coordinate an aspect of bone turnover.</text>
</comment>
<keyword evidence="5" id="KW-0964">Secreted</keyword>
<dbReference type="SUPFAM" id="SSF54403">
    <property type="entry name" value="Cystatin/monellin"/>
    <property type="match status" value="1"/>
</dbReference>
<evidence type="ECO:0000256" key="1">
    <source>
        <dbReference type="ARBA" id="ARBA00002371"/>
    </source>
</evidence>
<keyword evidence="7 10" id="KW-0732">Signal</keyword>
<dbReference type="Proteomes" id="UP001066276">
    <property type="component" value="Chromosome 3_1"/>
</dbReference>